<proteinExistence type="predicted"/>
<dbReference type="SUPFAM" id="SSF52058">
    <property type="entry name" value="L domain-like"/>
    <property type="match status" value="1"/>
</dbReference>
<sequence>GIRKAPEQLFVQTTTIGYCPPHAFSELTHIKHIWFRNTTIDILATETFAGLTDIDYIYFRDCIIRHIEHGAFGSMRRTQHFFVRGNITIQSSESVIFQNSRIENVIFEDVHFTVPSDCFVGLKSANTQLVSCTWNLNKKFKKFQNTRQKIGHFSIHNSTLDLINIETFRNARILSISYTNQCSKPEMCRQPLKLNWTFYDVICRLYHFLAKYFCTNSKFALSILIINNCKALNINLANNDKILSFHIFRIDILTIRKMPKNLKISEILYKNYENCTENFVIFQLSSFILKNSAINCMQLHAFSNSSIKMLHAEKSTFQRMFDFWKYLNNTILVEVLVNLRRYLLEEVQNLCSKEVIIACECLTEQLNHRNK</sequence>
<dbReference type="Proteomes" id="UP000024404">
    <property type="component" value="Unassembled WGS sequence"/>
</dbReference>
<reference evidence="2" key="1">
    <citation type="submission" date="2013-10" db="EMBL/GenBank/DDBJ databases">
        <title>Genome sequencing of Onchocerca volvulus.</title>
        <authorList>
            <person name="Cotton J."/>
            <person name="Tsai J."/>
            <person name="Stanley E."/>
            <person name="Tracey A."/>
            <person name="Holroyd N."/>
            <person name="Lustigman S."/>
            <person name="Berriman M."/>
        </authorList>
    </citation>
    <scope>NUCLEOTIDE SEQUENCE</scope>
</reference>
<organism evidence="1 2">
    <name type="scientific">Onchocerca volvulus</name>
    <dbReference type="NCBI Taxonomy" id="6282"/>
    <lineage>
        <taxon>Eukaryota</taxon>
        <taxon>Metazoa</taxon>
        <taxon>Ecdysozoa</taxon>
        <taxon>Nematoda</taxon>
        <taxon>Chromadorea</taxon>
        <taxon>Rhabditida</taxon>
        <taxon>Spirurina</taxon>
        <taxon>Spiruromorpha</taxon>
        <taxon>Filarioidea</taxon>
        <taxon>Onchocercidae</taxon>
        <taxon>Onchocerca</taxon>
    </lineage>
</organism>
<reference evidence="1" key="2">
    <citation type="submission" date="2022-06" db="UniProtKB">
        <authorList>
            <consortium name="EnsemblMetazoa"/>
        </authorList>
    </citation>
    <scope>IDENTIFICATION</scope>
</reference>
<accession>A0A8R1U1Y9</accession>
<dbReference type="Gene3D" id="3.80.10.10">
    <property type="entry name" value="Ribonuclease Inhibitor"/>
    <property type="match status" value="1"/>
</dbReference>
<name>A0A8R1U1Y9_ONCVO</name>
<keyword evidence="2" id="KW-1185">Reference proteome</keyword>
<dbReference type="InterPro" id="IPR032675">
    <property type="entry name" value="LRR_dom_sf"/>
</dbReference>
<evidence type="ECO:0000313" key="2">
    <source>
        <dbReference type="Proteomes" id="UP000024404"/>
    </source>
</evidence>
<dbReference type="AlphaFoldDB" id="A0A8R1U1Y9"/>
<evidence type="ECO:0000313" key="1">
    <source>
        <dbReference type="EnsemblMetazoa" id="OVOC9351.1"/>
    </source>
</evidence>
<dbReference type="EnsemblMetazoa" id="OVOC9351.1">
    <property type="protein sequence ID" value="OVOC9351.1"/>
    <property type="gene ID" value="WBGene00246160"/>
</dbReference>
<protein>
    <submittedName>
        <fullName evidence="1">Uncharacterized protein</fullName>
    </submittedName>
</protein>
<dbReference type="EMBL" id="CMVM020000262">
    <property type="status" value="NOT_ANNOTATED_CDS"/>
    <property type="molecule type" value="Genomic_DNA"/>
</dbReference>